<dbReference type="AlphaFoldDB" id="A0ABD1B7U6"/>
<proteinExistence type="predicted"/>
<keyword evidence="2" id="KW-0677">Repeat</keyword>
<protein>
    <submittedName>
        <fullName evidence="4">Topless-related protein 3</fullName>
    </submittedName>
</protein>
<comment type="caution">
    <text evidence="4">The sequence shown here is derived from an EMBL/GenBank/DDBJ whole genome shotgun (WGS) entry which is preliminary data.</text>
</comment>
<organism evidence="4 5">
    <name type="scientific">Cardamine amara subsp. amara</name>
    <dbReference type="NCBI Taxonomy" id="228776"/>
    <lineage>
        <taxon>Eukaryota</taxon>
        <taxon>Viridiplantae</taxon>
        <taxon>Streptophyta</taxon>
        <taxon>Embryophyta</taxon>
        <taxon>Tracheophyta</taxon>
        <taxon>Spermatophyta</taxon>
        <taxon>Magnoliopsida</taxon>
        <taxon>eudicotyledons</taxon>
        <taxon>Gunneridae</taxon>
        <taxon>Pentapetalae</taxon>
        <taxon>rosids</taxon>
        <taxon>malvids</taxon>
        <taxon>Brassicales</taxon>
        <taxon>Brassicaceae</taxon>
        <taxon>Cardamineae</taxon>
        <taxon>Cardamine</taxon>
    </lineage>
</organism>
<dbReference type="PANTHER" id="PTHR44083">
    <property type="entry name" value="TOPLESS-RELATED PROTEIN 1-RELATED"/>
    <property type="match status" value="1"/>
</dbReference>
<dbReference type="PANTHER" id="PTHR44083:SF45">
    <property type="entry name" value="TOPLESS-RELATED PROTEIN 1"/>
    <property type="match status" value="1"/>
</dbReference>
<dbReference type="InterPro" id="IPR036322">
    <property type="entry name" value="WD40_repeat_dom_sf"/>
</dbReference>
<dbReference type="Proteomes" id="UP001558713">
    <property type="component" value="Unassembled WGS sequence"/>
</dbReference>
<dbReference type="InterPro" id="IPR027728">
    <property type="entry name" value="Topless_fam"/>
</dbReference>
<evidence type="ECO:0000256" key="3">
    <source>
        <dbReference type="PROSITE-ProRule" id="PRU00221"/>
    </source>
</evidence>
<keyword evidence="5" id="KW-1185">Reference proteome</keyword>
<dbReference type="Pfam" id="PF00400">
    <property type="entry name" value="WD40"/>
    <property type="match status" value="1"/>
</dbReference>
<reference evidence="4 5" key="1">
    <citation type="submission" date="2024-04" db="EMBL/GenBank/DDBJ databases">
        <title>Genome assembly C_amara_ONT_v2.</title>
        <authorList>
            <person name="Yant L."/>
            <person name="Moore C."/>
            <person name="Slenker M."/>
        </authorList>
    </citation>
    <scope>NUCLEOTIDE SEQUENCE [LARGE SCALE GENOMIC DNA]</scope>
    <source>
        <tissue evidence="4">Leaf</tissue>
    </source>
</reference>
<dbReference type="PROSITE" id="PS50082">
    <property type="entry name" value="WD_REPEATS_2"/>
    <property type="match status" value="1"/>
</dbReference>
<evidence type="ECO:0000313" key="4">
    <source>
        <dbReference type="EMBL" id="KAL1215013.1"/>
    </source>
</evidence>
<dbReference type="EMBL" id="JBANAX010000293">
    <property type="protein sequence ID" value="KAL1215013.1"/>
    <property type="molecule type" value="Genomic_DNA"/>
</dbReference>
<evidence type="ECO:0000256" key="2">
    <source>
        <dbReference type="ARBA" id="ARBA00022737"/>
    </source>
</evidence>
<accession>A0ABD1B7U6</accession>
<evidence type="ECO:0000313" key="5">
    <source>
        <dbReference type="Proteomes" id="UP001558713"/>
    </source>
</evidence>
<name>A0ABD1B7U6_CARAN</name>
<dbReference type="PROSITE" id="PS00678">
    <property type="entry name" value="WD_REPEATS_1"/>
    <property type="match status" value="1"/>
</dbReference>
<dbReference type="Gene3D" id="2.130.10.10">
    <property type="entry name" value="YVTN repeat-like/Quinoprotein amine dehydrogenase"/>
    <property type="match status" value="1"/>
</dbReference>
<dbReference type="SMART" id="SM00320">
    <property type="entry name" value="WD40"/>
    <property type="match status" value="2"/>
</dbReference>
<dbReference type="InterPro" id="IPR015943">
    <property type="entry name" value="WD40/YVTN_repeat-like_dom_sf"/>
</dbReference>
<dbReference type="SUPFAM" id="SSF50978">
    <property type="entry name" value="WD40 repeat-like"/>
    <property type="match status" value="1"/>
</dbReference>
<evidence type="ECO:0000256" key="1">
    <source>
        <dbReference type="ARBA" id="ARBA00022574"/>
    </source>
</evidence>
<dbReference type="PROSITE" id="PS50294">
    <property type="entry name" value="WD_REPEATS_REGION"/>
    <property type="match status" value="1"/>
</dbReference>
<keyword evidence="1 3" id="KW-0853">WD repeat</keyword>
<feature type="repeat" description="WD" evidence="3">
    <location>
        <begin position="72"/>
        <end position="110"/>
    </location>
</feature>
<gene>
    <name evidence="4" type="ORF">V5N11_007787</name>
</gene>
<dbReference type="InterPro" id="IPR019775">
    <property type="entry name" value="WD40_repeat_CS"/>
</dbReference>
<sequence length="110" mass="12135">MAQPAAAAAADTPWSLEDLPTKVVFSFCQSSAITTMEFHPTRYTLLLGVAFTNGIIHLYHYEAGNFLQHREHEAHAGAVNDIAFTTPPQKYLSIVTCGDDKLIKVWDLEG</sequence>
<dbReference type="InterPro" id="IPR001680">
    <property type="entry name" value="WD40_rpt"/>
</dbReference>